<dbReference type="GO" id="GO:0009507">
    <property type="term" value="C:chloroplast"/>
    <property type="evidence" value="ECO:0007669"/>
    <property type="project" value="UniProtKB-SubCell"/>
</dbReference>
<evidence type="ECO:0000313" key="6">
    <source>
        <dbReference type="Proteomes" id="UP000834106"/>
    </source>
</evidence>
<proteinExistence type="predicted"/>
<sequence>MSDKEIGDRSSMTPVYGRIKVSCEESVQMVSPIDERKSLLGYFFSKANAMAFGEYTFSSIPSRENFVVSEALDDVLDYHIENGPIRLIPDAYEVKNALQDDLEKSLAKARAAAGQDEGPKLVDTEAHIEVASLEDIIRSMKDNSTSEWNNAFFEYPGEDIGTGPSPHMERKRAESVIFNP</sequence>
<keyword evidence="6" id="KW-1185">Reference proteome</keyword>
<name>A0AAD2E1T7_9LAMI</name>
<keyword evidence="3" id="KW-0934">Plastid</keyword>
<dbReference type="AlphaFoldDB" id="A0AAD2E1T7"/>
<reference evidence="5" key="1">
    <citation type="submission" date="2023-05" db="EMBL/GenBank/DDBJ databases">
        <authorList>
            <person name="Huff M."/>
        </authorList>
    </citation>
    <scope>NUCLEOTIDE SEQUENCE</scope>
</reference>
<evidence type="ECO:0000313" key="5">
    <source>
        <dbReference type="EMBL" id="CAI9771700.1"/>
    </source>
</evidence>
<organism evidence="5 6">
    <name type="scientific">Fraxinus pennsylvanica</name>
    <dbReference type="NCBI Taxonomy" id="56036"/>
    <lineage>
        <taxon>Eukaryota</taxon>
        <taxon>Viridiplantae</taxon>
        <taxon>Streptophyta</taxon>
        <taxon>Embryophyta</taxon>
        <taxon>Tracheophyta</taxon>
        <taxon>Spermatophyta</taxon>
        <taxon>Magnoliopsida</taxon>
        <taxon>eudicotyledons</taxon>
        <taxon>Gunneridae</taxon>
        <taxon>Pentapetalae</taxon>
        <taxon>asterids</taxon>
        <taxon>lamiids</taxon>
        <taxon>Lamiales</taxon>
        <taxon>Oleaceae</taxon>
        <taxon>Oleeae</taxon>
        <taxon>Fraxinus</taxon>
    </lineage>
</organism>
<comment type="subcellular location">
    <subcellularLocation>
        <location evidence="1">Plastid</location>
        <location evidence="1">Chloroplast</location>
    </subcellularLocation>
</comment>
<dbReference type="PANTHER" id="PTHR33926">
    <property type="entry name" value="PROTEIN TIC 22, CHLOROPLASTIC"/>
    <property type="match status" value="1"/>
</dbReference>
<evidence type="ECO:0000256" key="4">
    <source>
        <dbReference type="SAM" id="MobiDB-lite"/>
    </source>
</evidence>
<evidence type="ECO:0000256" key="1">
    <source>
        <dbReference type="ARBA" id="ARBA00004229"/>
    </source>
</evidence>
<keyword evidence="2" id="KW-0150">Chloroplast</keyword>
<dbReference type="InterPro" id="IPR007378">
    <property type="entry name" value="Tic22-like"/>
</dbReference>
<dbReference type="Proteomes" id="UP000834106">
    <property type="component" value="Chromosome 11"/>
</dbReference>
<dbReference type="EMBL" id="OU503046">
    <property type="protein sequence ID" value="CAI9771700.1"/>
    <property type="molecule type" value="Genomic_DNA"/>
</dbReference>
<evidence type="ECO:0000256" key="2">
    <source>
        <dbReference type="ARBA" id="ARBA00022528"/>
    </source>
</evidence>
<evidence type="ECO:0000256" key="3">
    <source>
        <dbReference type="ARBA" id="ARBA00022640"/>
    </source>
</evidence>
<dbReference type="PANTHER" id="PTHR33926:SF1">
    <property type="entry name" value="PROTEIN TIC 22-LIKE, CHLOROPLASTIC"/>
    <property type="match status" value="1"/>
</dbReference>
<feature type="region of interest" description="Disordered" evidence="4">
    <location>
        <begin position="159"/>
        <end position="180"/>
    </location>
</feature>
<accession>A0AAD2E1T7</accession>
<dbReference type="GO" id="GO:0015031">
    <property type="term" value="P:protein transport"/>
    <property type="evidence" value="ECO:0007669"/>
    <property type="project" value="InterPro"/>
</dbReference>
<dbReference type="Pfam" id="PF04278">
    <property type="entry name" value="Tic22"/>
    <property type="match status" value="1"/>
</dbReference>
<protein>
    <submittedName>
        <fullName evidence="5">Uncharacterized protein</fullName>
    </submittedName>
</protein>
<gene>
    <name evidence="5" type="ORF">FPE_LOCUS19130</name>
</gene>